<dbReference type="CDD" id="cd02440">
    <property type="entry name" value="AdoMet_MTases"/>
    <property type="match status" value="1"/>
</dbReference>
<dbReference type="GO" id="GO:0008168">
    <property type="term" value="F:methyltransferase activity"/>
    <property type="evidence" value="ECO:0007669"/>
    <property type="project" value="UniProtKB-KW"/>
</dbReference>
<evidence type="ECO:0000256" key="4">
    <source>
        <dbReference type="HAMAP-Rule" id="MF_02125"/>
    </source>
</evidence>
<keyword evidence="3 4" id="KW-0949">S-adenosyl-L-methionine</keyword>
<evidence type="ECO:0000256" key="3">
    <source>
        <dbReference type="ARBA" id="ARBA00022691"/>
    </source>
</evidence>
<dbReference type="PIRSF" id="PIRSF037167">
    <property type="entry name" value="Mtase_YfcB_prd"/>
    <property type="match status" value="1"/>
</dbReference>
<dbReference type="NCBIfam" id="TIGR03533">
    <property type="entry name" value="L3_gln_methyl"/>
    <property type="match status" value="1"/>
</dbReference>
<keyword evidence="6" id="KW-0689">Ribosomal protein</keyword>
<dbReference type="Pfam" id="PF05175">
    <property type="entry name" value="MTS"/>
    <property type="match status" value="1"/>
</dbReference>
<name>A0ABU9TNW5_9GAMM</name>
<dbReference type="PANTHER" id="PTHR47806">
    <property type="entry name" value="50S RIBOSOMAL PROTEIN L3 GLUTAMINE METHYLTRANSFERASE"/>
    <property type="match status" value="1"/>
</dbReference>
<dbReference type="GO" id="GO:0032259">
    <property type="term" value="P:methylation"/>
    <property type="evidence" value="ECO:0007669"/>
    <property type="project" value="UniProtKB-KW"/>
</dbReference>
<evidence type="ECO:0000313" key="6">
    <source>
        <dbReference type="EMBL" id="MEM5535410.1"/>
    </source>
</evidence>
<dbReference type="EC" id="2.1.1.298" evidence="4"/>
<dbReference type="HAMAP" id="MF_02125">
    <property type="entry name" value="L3_methyltr_PrmB"/>
    <property type="match status" value="1"/>
</dbReference>
<evidence type="ECO:0000313" key="7">
    <source>
        <dbReference type="Proteomes" id="UP001449225"/>
    </source>
</evidence>
<organism evidence="6 7">
    <name type="scientific">Neptuniibacter pectenicola</name>
    <dbReference type="NCBI Taxonomy" id="1806669"/>
    <lineage>
        <taxon>Bacteria</taxon>
        <taxon>Pseudomonadati</taxon>
        <taxon>Pseudomonadota</taxon>
        <taxon>Gammaproteobacteria</taxon>
        <taxon>Oceanospirillales</taxon>
        <taxon>Oceanospirillaceae</taxon>
        <taxon>Neptuniibacter</taxon>
    </lineage>
</organism>
<dbReference type="Gene3D" id="3.40.50.150">
    <property type="entry name" value="Vaccinia Virus protein VP39"/>
    <property type="match status" value="1"/>
</dbReference>
<keyword evidence="7" id="KW-1185">Reference proteome</keyword>
<comment type="function">
    <text evidence="4">Methylates ribosomal protein uL3 on a specific glutamine residue.</text>
</comment>
<evidence type="ECO:0000256" key="1">
    <source>
        <dbReference type="ARBA" id="ARBA00022603"/>
    </source>
</evidence>
<keyword evidence="6" id="KW-0687">Ribonucleoprotein</keyword>
<keyword evidence="1 4" id="KW-0489">Methyltransferase</keyword>
<reference evidence="6 7" key="1">
    <citation type="submission" date="2024-03" db="EMBL/GenBank/DDBJ databases">
        <title>Community enrichment and isolation of bacterial strains for fucoidan degradation.</title>
        <authorList>
            <person name="Sichert A."/>
        </authorList>
    </citation>
    <scope>NUCLEOTIDE SEQUENCE [LARGE SCALE GENOMIC DNA]</scope>
    <source>
        <strain evidence="6 7">AS76</strain>
    </source>
</reference>
<keyword evidence="2 4" id="KW-0808">Transferase</keyword>
<proteinExistence type="inferred from homology"/>
<dbReference type="Gene3D" id="1.10.8.10">
    <property type="entry name" value="DNA helicase RuvA subunit, C-terminal domain"/>
    <property type="match status" value="1"/>
</dbReference>
<dbReference type="InterPro" id="IPR029063">
    <property type="entry name" value="SAM-dependent_MTases_sf"/>
</dbReference>
<dbReference type="InterPro" id="IPR004556">
    <property type="entry name" value="HemK-like"/>
</dbReference>
<accession>A0ABU9TNW5</accession>
<comment type="catalytic activity">
    <reaction evidence="4">
        <text>L-glutaminyl-[ribosomal protein uL3] + S-adenosyl-L-methionine = N(5)-methyl-L-glutaminyl-[ribosomal protein uL3] + S-adenosyl-L-homocysteine + H(+)</text>
        <dbReference type="Rhea" id="RHEA:45020"/>
        <dbReference type="Rhea" id="RHEA-COMP:11063"/>
        <dbReference type="Rhea" id="RHEA-COMP:11064"/>
        <dbReference type="ChEBI" id="CHEBI:15378"/>
        <dbReference type="ChEBI" id="CHEBI:30011"/>
        <dbReference type="ChEBI" id="CHEBI:57856"/>
        <dbReference type="ChEBI" id="CHEBI:59789"/>
        <dbReference type="ChEBI" id="CHEBI:61891"/>
        <dbReference type="EC" id="2.1.1.298"/>
    </reaction>
</comment>
<sequence length="308" mass="34497">MSDQPLFSNSVKNELHSLRDYIRFAMSQFGEHRVYFGHGTDNAWDEATQLVLAAVHLPWNTNPAVLDGRLAEDEKEQVLDFIKLRALGRKPLPYITHEAWFCELPFFVDERVLIPRSPIAELIKNEFSPWLREGTVNRILDLCTGSGCIGIACAYAFPEAEVDLADISKDAIDVANINIEKHDMVDCVHAIESDLFSGLSGIKYDLIVSNPPYVDASDLASMPDEYGHEPELALGSGPDGLDITRRILREASDYLTEDGLLVVEVGNSEVHLMKAYPELPIIWLDFEEGGNGVFTITAQELREYRDSI</sequence>
<comment type="similarity">
    <text evidence="4">Belongs to the protein N5-glutamine methyltransferase family. PrmB subfamily.</text>
</comment>
<dbReference type="PROSITE" id="PS00092">
    <property type="entry name" value="N6_MTASE"/>
    <property type="match status" value="1"/>
</dbReference>
<dbReference type="InterPro" id="IPR007848">
    <property type="entry name" value="Small_mtfrase_dom"/>
</dbReference>
<protein>
    <recommendedName>
        <fullName evidence="4">Ribosomal protein uL3 glutamine methyltransferase</fullName>
        <shortName evidence="4">uL3 MTase</shortName>
        <ecNumber evidence="4">2.1.1.298</ecNumber>
    </recommendedName>
    <alternativeName>
        <fullName evidence="4">N5-glutamine methyltransferase PrmB</fullName>
    </alternativeName>
</protein>
<comment type="caution">
    <text evidence="6">The sequence shown here is derived from an EMBL/GenBank/DDBJ whole genome shotgun (WGS) entry which is preliminary data.</text>
</comment>
<dbReference type="NCBIfam" id="TIGR00536">
    <property type="entry name" value="hemK_fam"/>
    <property type="match status" value="1"/>
</dbReference>
<feature type="domain" description="Methyltransferase small" evidence="5">
    <location>
        <begin position="135"/>
        <end position="217"/>
    </location>
</feature>
<dbReference type="EMBL" id="JBBMRA010000002">
    <property type="protein sequence ID" value="MEM5535410.1"/>
    <property type="molecule type" value="Genomic_DNA"/>
</dbReference>
<dbReference type="InterPro" id="IPR002052">
    <property type="entry name" value="DNA_methylase_N6_adenine_CS"/>
</dbReference>
<dbReference type="Proteomes" id="UP001449225">
    <property type="component" value="Unassembled WGS sequence"/>
</dbReference>
<dbReference type="GO" id="GO:0005840">
    <property type="term" value="C:ribosome"/>
    <property type="evidence" value="ECO:0007669"/>
    <property type="project" value="UniProtKB-KW"/>
</dbReference>
<dbReference type="PANTHER" id="PTHR47806:SF1">
    <property type="entry name" value="RIBOSOMAL PROTEIN UL3 GLUTAMINE METHYLTRANSFERASE"/>
    <property type="match status" value="1"/>
</dbReference>
<gene>
    <name evidence="4 6" type="primary">prmB</name>
    <name evidence="6" type="ORF">WNY58_03290</name>
</gene>
<dbReference type="RefSeq" id="WP_067981582.1">
    <property type="nucleotide sequence ID" value="NZ_CAXBCE010000042.1"/>
</dbReference>
<dbReference type="SUPFAM" id="SSF53335">
    <property type="entry name" value="S-adenosyl-L-methionine-dependent methyltransferases"/>
    <property type="match status" value="1"/>
</dbReference>
<evidence type="ECO:0000259" key="5">
    <source>
        <dbReference type="Pfam" id="PF05175"/>
    </source>
</evidence>
<evidence type="ECO:0000256" key="2">
    <source>
        <dbReference type="ARBA" id="ARBA00022679"/>
    </source>
</evidence>
<dbReference type="InterPro" id="IPR017127">
    <property type="entry name" value="Ribosome_uL3_MTase"/>
</dbReference>